<comment type="caution">
    <text evidence="2">The sequence shown here is derived from an EMBL/GenBank/DDBJ whole genome shotgun (WGS) entry which is preliminary data.</text>
</comment>
<feature type="chain" id="PRO_5046394984" description="DUF1471 domain-containing protein" evidence="1">
    <location>
        <begin position="22"/>
        <end position="95"/>
    </location>
</feature>
<keyword evidence="1" id="KW-0732">Signal</keyword>
<sequence length="95" mass="10199">MFRTSLSALAISAALVSPALATSGVQSGVIYFQGYVYDDTAIRDQAQLISEYATQLAAAQGKNADVGLAHMAQSERLLVKQYQQQGKTIIEVSFI</sequence>
<dbReference type="EMBL" id="JAJHNU010000001">
    <property type="protein sequence ID" value="MDN4120048.1"/>
    <property type="molecule type" value="Genomic_DNA"/>
</dbReference>
<keyword evidence="3" id="KW-1185">Reference proteome</keyword>
<evidence type="ECO:0000313" key="2">
    <source>
        <dbReference type="EMBL" id="MDN4120048.1"/>
    </source>
</evidence>
<protein>
    <recommendedName>
        <fullName evidence="4">DUF1471 domain-containing protein</fullName>
    </recommendedName>
</protein>
<evidence type="ECO:0000256" key="1">
    <source>
        <dbReference type="SAM" id="SignalP"/>
    </source>
</evidence>
<reference evidence="2" key="1">
    <citation type="submission" date="2021-11" db="EMBL/GenBank/DDBJ databases">
        <title>Draft genome sequence of Alcaligenes endophyticus type strain CCUG 75668T.</title>
        <authorList>
            <person name="Salva-Serra F."/>
            <person name="Duran R.E."/>
            <person name="Seeger M."/>
            <person name="Moore E.R.B."/>
            <person name="Jaen-Luchoro D."/>
        </authorList>
    </citation>
    <scope>NUCLEOTIDE SEQUENCE</scope>
    <source>
        <strain evidence="2">CCUG 75668</strain>
    </source>
</reference>
<dbReference type="RefSeq" id="WP_266122616.1">
    <property type="nucleotide sequence ID" value="NZ_JAJHNU010000001.1"/>
</dbReference>
<feature type="signal peptide" evidence="1">
    <location>
        <begin position="1"/>
        <end position="21"/>
    </location>
</feature>
<accession>A0ABT8EFL0</accession>
<gene>
    <name evidence="2" type="ORF">LMS43_01970</name>
</gene>
<name>A0ABT8EFL0_9BURK</name>
<evidence type="ECO:0000313" key="3">
    <source>
        <dbReference type="Proteomes" id="UP001168613"/>
    </source>
</evidence>
<organism evidence="2 3">
    <name type="scientific">Alcaligenes endophyticus</name>
    <dbReference type="NCBI Taxonomy" id="1929088"/>
    <lineage>
        <taxon>Bacteria</taxon>
        <taxon>Pseudomonadati</taxon>
        <taxon>Pseudomonadota</taxon>
        <taxon>Betaproteobacteria</taxon>
        <taxon>Burkholderiales</taxon>
        <taxon>Alcaligenaceae</taxon>
        <taxon>Alcaligenes</taxon>
    </lineage>
</organism>
<proteinExistence type="predicted"/>
<evidence type="ECO:0008006" key="4">
    <source>
        <dbReference type="Google" id="ProtNLM"/>
    </source>
</evidence>
<dbReference type="Proteomes" id="UP001168613">
    <property type="component" value="Unassembled WGS sequence"/>
</dbReference>